<accession>A0AAW1DW32</accession>
<evidence type="ECO:0000256" key="3">
    <source>
        <dbReference type="ARBA" id="ARBA00022553"/>
    </source>
</evidence>
<evidence type="ECO:0000313" key="10">
    <source>
        <dbReference type="Proteomes" id="UP001488805"/>
    </source>
</evidence>
<dbReference type="Gene3D" id="1.10.10.60">
    <property type="entry name" value="Homeodomain-like"/>
    <property type="match status" value="1"/>
</dbReference>
<dbReference type="InterPro" id="IPR049257">
    <property type="entry name" value="Gon4l/CASP8AP2_myb-like"/>
</dbReference>
<comment type="subcellular location">
    <subcellularLocation>
        <location evidence="1 7">Nucleus</location>
    </subcellularLocation>
</comment>
<dbReference type="Pfam" id="PF02671">
    <property type="entry name" value="PAH"/>
    <property type="match status" value="1"/>
</dbReference>
<feature type="region of interest" description="Disordered" evidence="8">
    <location>
        <begin position="991"/>
        <end position="1144"/>
    </location>
</feature>
<feature type="compositionally biased region" description="Basic and acidic residues" evidence="8">
    <location>
        <begin position="1092"/>
        <end position="1108"/>
    </location>
</feature>
<keyword evidence="10" id="KW-1185">Reference proteome</keyword>
<name>A0AAW1DW32_ZOAVI</name>
<dbReference type="InterPro" id="IPR009057">
    <property type="entry name" value="Homeodomain-like_sf"/>
</dbReference>
<feature type="region of interest" description="Disordered" evidence="8">
    <location>
        <begin position="2047"/>
        <end position="2071"/>
    </location>
</feature>
<evidence type="ECO:0000256" key="1">
    <source>
        <dbReference type="ARBA" id="ARBA00004123"/>
    </source>
</evidence>
<keyword evidence="3" id="KW-0597">Phosphoprotein</keyword>
<evidence type="ECO:0000256" key="6">
    <source>
        <dbReference type="ARBA" id="ARBA00023242"/>
    </source>
</evidence>
<feature type="region of interest" description="Disordered" evidence="8">
    <location>
        <begin position="1574"/>
        <end position="1930"/>
    </location>
</feature>
<reference evidence="9 10" key="1">
    <citation type="journal article" date="2024" name="Genome Biol. Evol.">
        <title>Chromosome-level genome assembly of the viviparous eelpout Zoarces viviparus.</title>
        <authorList>
            <person name="Fuhrmann N."/>
            <person name="Brasseur M.V."/>
            <person name="Bakowski C.E."/>
            <person name="Podsiadlowski L."/>
            <person name="Prost S."/>
            <person name="Krehenwinkel H."/>
            <person name="Mayer C."/>
        </authorList>
    </citation>
    <scope>NUCLEOTIDE SEQUENCE [LARGE SCALE GENOMIC DNA]</scope>
    <source>
        <strain evidence="9">NO-MEL_2022_Ind0_liver</strain>
    </source>
</reference>
<dbReference type="Pfam" id="PF21227">
    <property type="entry name" value="Myb_DNA-binding_7"/>
    <property type="match status" value="1"/>
</dbReference>
<dbReference type="Proteomes" id="UP001488805">
    <property type="component" value="Unassembled WGS sequence"/>
</dbReference>
<comment type="caution">
    <text evidence="9">The sequence shown here is derived from an EMBL/GenBank/DDBJ whole genome shotgun (WGS) entry which is preliminary data.</text>
</comment>
<evidence type="ECO:0000313" key="9">
    <source>
        <dbReference type="EMBL" id="KAK9514466.1"/>
    </source>
</evidence>
<dbReference type="EMBL" id="JBCEZU010000597">
    <property type="protein sequence ID" value="KAK9514466.1"/>
    <property type="molecule type" value="Genomic_DNA"/>
</dbReference>
<evidence type="ECO:0000256" key="8">
    <source>
        <dbReference type="SAM" id="MobiDB-lite"/>
    </source>
</evidence>
<dbReference type="CDD" id="cd12202">
    <property type="entry name" value="CASP8AP2"/>
    <property type="match status" value="1"/>
</dbReference>
<dbReference type="PANTHER" id="PTHR16088:SF3">
    <property type="entry name" value="GON-4-LIKE PROTEIN"/>
    <property type="match status" value="1"/>
</dbReference>
<feature type="compositionally biased region" description="Acidic residues" evidence="8">
    <location>
        <begin position="1178"/>
        <end position="1189"/>
    </location>
</feature>
<feature type="compositionally biased region" description="Acidic residues" evidence="8">
    <location>
        <begin position="1109"/>
        <end position="1129"/>
    </location>
</feature>
<organism evidence="9 10">
    <name type="scientific">Zoarces viviparus</name>
    <name type="common">Viviparous eelpout</name>
    <name type="synonym">Blennius viviparus</name>
    <dbReference type="NCBI Taxonomy" id="48416"/>
    <lineage>
        <taxon>Eukaryota</taxon>
        <taxon>Metazoa</taxon>
        <taxon>Chordata</taxon>
        <taxon>Craniata</taxon>
        <taxon>Vertebrata</taxon>
        <taxon>Euteleostomi</taxon>
        <taxon>Actinopterygii</taxon>
        <taxon>Neopterygii</taxon>
        <taxon>Teleostei</taxon>
        <taxon>Neoteleostei</taxon>
        <taxon>Acanthomorphata</taxon>
        <taxon>Eupercaria</taxon>
        <taxon>Perciformes</taxon>
        <taxon>Cottioidei</taxon>
        <taxon>Zoarcales</taxon>
        <taxon>Zoarcidae</taxon>
        <taxon>Zoarcinae</taxon>
        <taxon>Zoarces</taxon>
    </lineage>
</organism>
<feature type="compositionally biased region" description="Acidic residues" evidence="8">
    <location>
        <begin position="195"/>
        <end position="219"/>
    </location>
</feature>
<feature type="compositionally biased region" description="Acidic residues" evidence="8">
    <location>
        <begin position="429"/>
        <end position="453"/>
    </location>
</feature>
<keyword evidence="5" id="KW-0804">Transcription</keyword>
<feature type="compositionally biased region" description="Low complexity" evidence="8">
    <location>
        <begin position="1130"/>
        <end position="1144"/>
    </location>
</feature>
<feature type="compositionally biased region" description="Low complexity" evidence="8">
    <location>
        <begin position="1013"/>
        <end position="1024"/>
    </location>
</feature>
<feature type="region of interest" description="Disordered" evidence="8">
    <location>
        <begin position="1427"/>
        <end position="1450"/>
    </location>
</feature>
<feature type="compositionally biased region" description="Acidic residues" evidence="8">
    <location>
        <begin position="1574"/>
        <end position="1591"/>
    </location>
</feature>
<feature type="compositionally biased region" description="Basic and acidic residues" evidence="8">
    <location>
        <begin position="991"/>
        <end position="1006"/>
    </location>
</feature>
<feature type="compositionally biased region" description="Acidic residues" evidence="8">
    <location>
        <begin position="375"/>
        <end position="399"/>
    </location>
</feature>
<keyword evidence="6 7" id="KW-0539">Nucleus</keyword>
<dbReference type="PANTHER" id="PTHR16088">
    <property type="entry name" value="YY1 ASSOCIATED PROTEIN-RELATED"/>
    <property type="match status" value="1"/>
</dbReference>
<feature type="region of interest" description="Disordered" evidence="8">
    <location>
        <begin position="375"/>
        <end position="401"/>
    </location>
</feature>
<evidence type="ECO:0000256" key="2">
    <source>
        <dbReference type="ARBA" id="ARBA00022491"/>
    </source>
</evidence>
<feature type="compositionally biased region" description="Low complexity" evidence="8">
    <location>
        <begin position="1628"/>
        <end position="1930"/>
    </location>
</feature>
<feature type="compositionally biased region" description="Basic and acidic residues" evidence="8">
    <location>
        <begin position="1190"/>
        <end position="1201"/>
    </location>
</feature>
<feature type="region of interest" description="Disordered" evidence="8">
    <location>
        <begin position="1"/>
        <end position="20"/>
    </location>
</feature>
<feature type="region of interest" description="Disordered" evidence="8">
    <location>
        <begin position="429"/>
        <end position="463"/>
    </location>
</feature>
<dbReference type="PROSITE" id="PS51477">
    <property type="entry name" value="PAH"/>
    <property type="match status" value="1"/>
</dbReference>
<feature type="region of interest" description="Disordered" evidence="8">
    <location>
        <begin position="1159"/>
        <end position="1246"/>
    </location>
</feature>
<dbReference type="SUPFAM" id="SSF47762">
    <property type="entry name" value="PAH2 domain"/>
    <property type="match status" value="2"/>
</dbReference>
<evidence type="ECO:0000256" key="4">
    <source>
        <dbReference type="ARBA" id="ARBA00023015"/>
    </source>
</evidence>
<gene>
    <name evidence="9" type="ORF">VZT92_027931</name>
</gene>
<feature type="compositionally biased region" description="Basic residues" evidence="8">
    <location>
        <begin position="1226"/>
        <end position="1245"/>
    </location>
</feature>
<proteinExistence type="predicted"/>
<dbReference type="InterPro" id="IPR003822">
    <property type="entry name" value="PAH"/>
</dbReference>
<dbReference type="GO" id="GO:0005634">
    <property type="term" value="C:nucleus"/>
    <property type="evidence" value="ECO:0007669"/>
    <property type="project" value="UniProtKB-SubCell"/>
</dbReference>
<feature type="compositionally biased region" description="Basic and acidic residues" evidence="8">
    <location>
        <begin position="1592"/>
        <end position="1601"/>
    </location>
</feature>
<evidence type="ECO:0000256" key="7">
    <source>
        <dbReference type="PROSITE-ProRule" id="PRU00810"/>
    </source>
</evidence>
<feature type="compositionally biased region" description="Basic and acidic residues" evidence="8">
    <location>
        <begin position="245"/>
        <end position="263"/>
    </location>
</feature>
<feature type="region of interest" description="Disordered" evidence="8">
    <location>
        <begin position="492"/>
        <end position="517"/>
    </location>
</feature>
<protein>
    <recommendedName>
        <fullName evidence="11">Myb-like domain-containing protein</fullName>
    </recommendedName>
</protein>
<evidence type="ECO:0000256" key="5">
    <source>
        <dbReference type="ARBA" id="ARBA00023163"/>
    </source>
</evidence>
<dbReference type="InterPro" id="IPR036600">
    <property type="entry name" value="PAH_sf"/>
</dbReference>
<feature type="compositionally biased region" description="Acidic residues" evidence="8">
    <location>
        <begin position="1065"/>
        <end position="1084"/>
    </location>
</feature>
<dbReference type="SUPFAM" id="SSF46689">
    <property type="entry name" value="Homeodomain-like"/>
    <property type="match status" value="1"/>
</dbReference>
<sequence>MATDGSLKQMERRRPAQEDICPLQSKSLRMDGETVVFKLDRKSPMSRTGSSRQEEEITPVSGDTEVVNCDITMTREHVGSCLNKVWLNPPVDAVTSEASEDELGRLDIDLDRKSKQHNLTSSNVRAILHEVITHERVVAMMKAAIRDTQNLPMFEPKMTRSRLKQAVQQGQPLNWSLSALNAATVKPPQFIDIDLEEDEDSSDEEYCPDEEEEEEDTAEETFFSDADSLASPLKKHQGSQPKLLADQRTDQPRQRSPERRREQLMTSAPHHLLTAPESSFLERLNAVEEELDCSPAYTYNQPLDRKADDDGSHEGSSCLAYRTRSKLRLVNVPLGQLEAALLAPDITADMYGHSAAQREEDRHWTKWLQGLMAPDSEEEADDDDDPEYNFLDDQDEPDLEDYRTDRAVQITKKEVNELLEELFDTLQEEEVAAEEEEEQEEEQEEDVAAEEEVPSQTGPKFNIPQALRFEAPLADMLTERRRTVRRQYEALQQKRALQDTTNHHRDNVTQKDTPGPQPDVVSPVLMLQSRIPQVLHLDYTQKLQLQQQIQQHVQLLTQVHLLCRHVDALNHETCITKHYLEELQQFASRREEVFLLSSFRVGNLQGALDLLQEVGQRVQPPPPVSAPPATSRRWLPRMTPATNSLAFPLLPTDTAWLLATRPVFLYPELLPVCSLDPAIHPRHHRSVYTAGEDGLIVLGLKHFEGTIQSDQLISSYLLCKTRWNFRKHIREMSGPRAPHGNVIKTFLTQTFAPPLPLACSRVEPGDRRPPVDRNTANMPNWLKNSQLIIQKTRHTSTYYPPFLPVGCTLRLHPHWLKKSAHLPPPPHRRLFTLAHNASLLPLAKAPADRQAVDSLVDGQTARQSKTEADRQMDVQPIGILSLPPPGVTLLSGSPAVAPPPDSGAAPLAAVHAVPTHPVCVDIVQSCLPIGRRMPLLPLPSLAHPDTTNPIMLCSTDAVKPGYFLLQMVKAPPTVDSQHALGQEIYRPIKEEQKEAEQTSTRPLEERQVEEESSASTSTLSPPSACAGDEEEENWTALGVASLNGGENTGGEEEEVRDVGGAGGGGEEEAGGGGEGEDEEEEGQMEDGGGGGERGEDGEKEKDEDQDRPGEDEEEEDFDDLTQDEDEEEVMSSASEESVLSVPELQETMKQLTWLAAERRLCADGDSEEDHSPTSPGSQEEEEEEEEEEEGPKGEELGEGRSSKAGGDEETPSGEGTPRGGGSRCPGRGRGRSRPLRGLRRRRQERHSKDAAKLLLLYDENILNNDPHRESKDVAFAQSYLSRVREALQDVPEQVEEFVSLLSDFEQVGDGQEVMLLFRKLRCILGDRTDLLRDFAAFLHPEQALQCGLVEEQQAFERSRRFLRQLEISFGDNPSHYQKIIKALQTGPDLSPTSIDELKVQMATLLKGHTHLQAEFWVFFDELRPPPAGPGQFEEAHWPDEGGGGSDGGEGVGLVSGGVTGSGFEEVTLPELEEEEEGLKIQPMTSRRRRRKMAPHRDYKDCDWSDKDWPCLCRDAKIRGHRRKECSRCHGNKVSVGVSRAMKSLDPLYSQISSAHDEPEQSGASWEGSFPLIDEEEKEEEELDEEEEDDNEEEKKTIEKKKSPTVKRSRREEVMGDGSAFSILPTPPSVTSSNPSSSTTSSVVPCMTPSTTSSMIPSKTSSMVPCMTPSATSSSMTSSTTSSSMTPSTTSSMIPSMTPSTTSSMIPSMTSSSMIPSKTSSMVPCMTPSTTSSSMTSSTTYSMTSSTTSSSMTPSTTSSMIPSMTSSSMIPSKTSSMVPCMTPSTTSSSMTPSTTYSMTSSTTSSSMTPSTTSSMIPSMTSSTTSSSMIPSKTSSMVPCMTPSTTSSSMTPSTTTSSMTPSTTTSSMTPSTTSSSMTPSTTSSSMTSSTTYSMTSSTTTSSMIPSMISSTTSMIPCTTSSTTTSSMISTPSISSSIFPSTSATSSITSPICSSTITTSSISPSVWSSSVPPRPSPPPDLPVCAKNISLTASGEKVILWTREADRVILTMCQQEGANQNTFQAVSTLLGNKTPSEVSRRFQDLMRLFRTAARQTSSEDEAPPTQPTAANEEED</sequence>
<dbReference type="GO" id="GO:0006355">
    <property type="term" value="P:regulation of DNA-templated transcription"/>
    <property type="evidence" value="ECO:0007669"/>
    <property type="project" value="InterPro"/>
</dbReference>
<dbReference type="GO" id="GO:0003712">
    <property type="term" value="F:transcription coregulator activity"/>
    <property type="evidence" value="ECO:0007669"/>
    <property type="project" value="TreeGrafter"/>
</dbReference>
<keyword evidence="2" id="KW-0678">Repressor</keyword>
<feature type="compositionally biased region" description="Gly residues" evidence="8">
    <location>
        <begin position="1440"/>
        <end position="1450"/>
    </location>
</feature>
<dbReference type="FunFam" id="1.10.10.60:FF:000191">
    <property type="entry name" value="GON-4-like protein isoform X1"/>
    <property type="match status" value="1"/>
</dbReference>
<dbReference type="Gene3D" id="1.20.1160.11">
    <property type="entry name" value="Paired amphipathic helix"/>
    <property type="match status" value="1"/>
</dbReference>
<evidence type="ECO:0008006" key="11">
    <source>
        <dbReference type="Google" id="ProtNLM"/>
    </source>
</evidence>
<feature type="region of interest" description="Disordered" evidence="8">
    <location>
        <begin position="195"/>
        <end position="277"/>
    </location>
</feature>
<dbReference type="InterPro" id="IPR052435">
    <property type="entry name" value="YY1-Transcr_Regul"/>
</dbReference>
<keyword evidence="4" id="KW-0805">Transcription regulation</keyword>